<organism evidence="2 3">
    <name type="scientific">Litorisediminicola beolgyonensis</name>
    <dbReference type="NCBI Taxonomy" id="1173614"/>
    <lineage>
        <taxon>Bacteria</taxon>
        <taxon>Pseudomonadati</taxon>
        <taxon>Pseudomonadota</taxon>
        <taxon>Alphaproteobacteria</taxon>
        <taxon>Rhodobacterales</taxon>
        <taxon>Paracoccaceae</taxon>
        <taxon>Litorisediminicola</taxon>
    </lineage>
</organism>
<proteinExistence type="predicted"/>
<keyword evidence="1" id="KW-0472">Membrane</keyword>
<accession>A0ABW3ZIV7</accession>
<keyword evidence="3" id="KW-1185">Reference proteome</keyword>
<dbReference type="EMBL" id="JBHTMU010000019">
    <property type="protein sequence ID" value="MFD1343100.1"/>
    <property type="molecule type" value="Genomic_DNA"/>
</dbReference>
<protein>
    <submittedName>
        <fullName evidence="2">Uncharacterized protein</fullName>
    </submittedName>
</protein>
<dbReference type="RefSeq" id="WP_386803745.1">
    <property type="nucleotide sequence ID" value="NZ_JBHTMU010000019.1"/>
</dbReference>
<gene>
    <name evidence="2" type="ORF">ACFQ4E_11775</name>
</gene>
<evidence type="ECO:0000313" key="2">
    <source>
        <dbReference type="EMBL" id="MFD1343100.1"/>
    </source>
</evidence>
<feature type="transmembrane region" description="Helical" evidence="1">
    <location>
        <begin position="65"/>
        <end position="85"/>
    </location>
</feature>
<dbReference type="Proteomes" id="UP001597135">
    <property type="component" value="Unassembled WGS sequence"/>
</dbReference>
<sequence length="87" mass="9542">MTSRRICQAVIAIYVLVWLAALSLFAIGTFGLFGQTADPLAGIFLIPVGLPWTLMLEFVGPLAPVLGLLAPVLNLILFIAFCRLWRR</sequence>
<feature type="transmembrane region" description="Helical" evidence="1">
    <location>
        <begin position="12"/>
        <end position="33"/>
    </location>
</feature>
<keyword evidence="1" id="KW-1133">Transmembrane helix</keyword>
<evidence type="ECO:0000256" key="1">
    <source>
        <dbReference type="SAM" id="Phobius"/>
    </source>
</evidence>
<comment type="caution">
    <text evidence="2">The sequence shown here is derived from an EMBL/GenBank/DDBJ whole genome shotgun (WGS) entry which is preliminary data.</text>
</comment>
<keyword evidence="1" id="KW-0812">Transmembrane</keyword>
<evidence type="ECO:0000313" key="3">
    <source>
        <dbReference type="Proteomes" id="UP001597135"/>
    </source>
</evidence>
<reference evidence="3" key="1">
    <citation type="journal article" date="2019" name="Int. J. Syst. Evol. Microbiol.">
        <title>The Global Catalogue of Microorganisms (GCM) 10K type strain sequencing project: providing services to taxonomists for standard genome sequencing and annotation.</title>
        <authorList>
            <consortium name="The Broad Institute Genomics Platform"/>
            <consortium name="The Broad Institute Genome Sequencing Center for Infectious Disease"/>
            <person name="Wu L."/>
            <person name="Ma J."/>
        </authorList>
    </citation>
    <scope>NUCLEOTIDE SEQUENCE [LARGE SCALE GENOMIC DNA]</scope>
    <source>
        <strain evidence="3">CCUG 62953</strain>
    </source>
</reference>
<name>A0ABW3ZIV7_9RHOB</name>